<dbReference type="Gene3D" id="3.20.20.100">
    <property type="entry name" value="NADP-dependent oxidoreductase domain"/>
    <property type="match status" value="1"/>
</dbReference>
<dbReference type="Proteomes" id="UP000033121">
    <property type="component" value="Unassembled WGS sequence"/>
</dbReference>
<dbReference type="RefSeq" id="WP_046368162.1">
    <property type="nucleotide sequence ID" value="NZ_BBWV01000001.1"/>
</dbReference>
<dbReference type="InterPro" id="IPR053135">
    <property type="entry name" value="AKR2_Oxidoreductase"/>
</dbReference>
<dbReference type="SUPFAM" id="SSF51430">
    <property type="entry name" value="NAD(P)-linked oxidoreductase"/>
    <property type="match status" value="1"/>
</dbReference>
<dbReference type="PANTHER" id="PTHR43312">
    <property type="entry name" value="D-THREO-ALDOSE 1-DEHYDROGENASE"/>
    <property type="match status" value="1"/>
</dbReference>
<dbReference type="STRING" id="1220578.FPE01S_01_14910"/>
<reference evidence="2 3" key="1">
    <citation type="submission" date="2015-04" db="EMBL/GenBank/DDBJ databases">
        <title>Whole genome shotgun sequence of Flavihumibacter petaseus NBRC 106054.</title>
        <authorList>
            <person name="Miyazawa S."/>
            <person name="Hosoyama A."/>
            <person name="Hashimoto M."/>
            <person name="Noguchi M."/>
            <person name="Tsuchikane K."/>
            <person name="Ohji S."/>
            <person name="Yamazoe A."/>
            <person name="Ichikawa N."/>
            <person name="Kimura A."/>
            <person name="Fujita N."/>
        </authorList>
    </citation>
    <scope>NUCLEOTIDE SEQUENCE [LARGE SCALE GENOMIC DNA]</scope>
    <source>
        <strain evidence="2 3">NBRC 106054</strain>
    </source>
</reference>
<dbReference type="PRINTS" id="PR00069">
    <property type="entry name" value="ALDKETRDTASE"/>
</dbReference>
<feature type="domain" description="NADP-dependent oxidoreductase" evidence="1">
    <location>
        <begin position="15"/>
        <end position="285"/>
    </location>
</feature>
<dbReference type="InterPro" id="IPR020471">
    <property type="entry name" value="AKR"/>
</dbReference>
<comment type="caution">
    <text evidence="2">The sequence shown here is derived from an EMBL/GenBank/DDBJ whole genome shotgun (WGS) entry which is preliminary data.</text>
</comment>
<dbReference type="OrthoDB" id="9773828at2"/>
<sequence length="297" mass="33082">MEYRQLGNSSLHISRIGFGAMSLDANPDNVAYLIHQAIAGGINFFDTADIYQHGINETNLGKALAEKRKEVVIASKVGNVWKPDGSGLDWHPEKSHILRSIDDSLRRLKTDYIDLYQLHGGTIQDDIDETIGTFEDLVKSGKIRYYGISSIRPNVIREFIRRSNIISVMMQYSMLDLRPEEHCLRDLHQAGIGVLARGTVAGGLLGGKPPRPYLDHNVETVATVVDAMHRATDKISLGSMAIRFVLENSAITSAIVGVRTTTQLREALNADEIILSKEIYGQLRKSLNPNFYALHRD</sequence>
<dbReference type="AlphaFoldDB" id="A0A0E9MXN7"/>
<accession>A0A0E9MXN7</accession>
<dbReference type="InterPro" id="IPR023210">
    <property type="entry name" value="NADP_OxRdtase_dom"/>
</dbReference>
<proteinExistence type="predicted"/>
<dbReference type="PANTHER" id="PTHR43312:SF1">
    <property type="entry name" value="NADP-DEPENDENT OXIDOREDUCTASE DOMAIN-CONTAINING PROTEIN"/>
    <property type="match status" value="1"/>
</dbReference>
<name>A0A0E9MXN7_9BACT</name>
<dbReference type="GO" id="GO:0016491">
    <property type="term" value="F:oxidoreductase activity"/>
    <property type="evidence" value="ECO:0007669"/>
    <property type="project" value="InterPro"/>
</dbReference>
<evidence type="ECO:0000313" key="2">
    <source>
        <dbReference type="EMBL" id="GAO42477.1"/>
    </source>
</evidence>
<dbReference type="CDD" id="cd19086">
    <property type="entry name" value="AKR_AKR11C1"/>
    <property type="match status" value="1"/>
</dbReference>
<evidence type="ECO:0000259" key="1">
    <source>
        <dbReference type="Pfam" id="PF00248"/>
    </source>
</evidence>
<dbReference type="Pfam" id="PF00248">
    <property type="entry name" value="Aldo_ket_red"/>
    <property type="match status" value="1"/>
</dbReference>
<dbReference type="EMBL" id="BBWV01000001">
    <property type="protein sequence ID" value="GAO42477.1"/>
    <property type="molecule type" value="Genomic_DNA"/>
</dbReference>
<organism evidence="2 3">
    <name type="scientific">Flavihumibacter petaseus NBRC 106054</name>
    <dbReference type="NCBI Taxonomy" id="1220578"/>
    <lineage>
        <taxon>Bacteria</taxon>
        <taxon>Pseudomonadati</taxon>
        <taxon>Bacteroidota</taxon>
        <taxon>Chitinophagia</taxon>
        <taxon>Chitinophagales</taxon>
        <taxon>Chitinophagaceae</taxon>
        <taxon>Flavihumibacter</taxon>
    </lineage>
</organism>
<gene>
    <name evidence="2" type="ORF">FPE01S_01_14910</name>
</gene>
<dbReference type="InterPro" id="IPR036812">
    <property type="entry name" value="NAD(P)_OxRdtase_dom_sf"/>
</dbReference>
<evidence type="ECO:0000313" key="3">
    <source>
        <dbReference type="Proteomes" id="UP000033121"/>
    </source>
</evidence>
<keyword evidence="3" id="KW-1185">Reference proteome</keyword>
<protein>
    <submittedName>
        <fullName evidence="2">Putative oxidoreductase</fullName>
    </submittedName>
</protein>